<proteinExistence type="predicted"/>
<evidence type="ECO:0000313" key="2">
    <source>
        <dbReference type="Proteomes" id="UP000599074"/>
    </source>
</evidence>
<gene>
    <name evidence="1" type="ORF">Pme01_47090</name>
</gene>
<dbReference type="RefSeq" id="WP_168117871.1">
    <property type="nucleotide sequence ID" value="NZ_BOON01000046.1"/>
</dbReference>
<evidence type="ECO:0000313" key="1">
    <source>
        <dbReference type="EMBL" id="GII25112.1"/>
    </source>
</evidence>
<organism evidence="1 2">
    <name type="scientific">Planosporangium mesophilum</name>
    <dbReference type="NCBI Taxonomy" id="689768"/>
    <lineage>
        <taxon>Bacteria</taxon>
        <taxon>Bacillati</taxon>
        <taxon>Actinomycetota</taxon>
        <taxon>Actinomycetes</taxon>
        <taxon>Micromonosporales</taxon>
        <taxon>Micromonosporaceae</taxon>
        <taxon>Planosporangium</taxon>
    </lineage>
</organism>
<keyword evidence="2" id="KW-1185">Reference proteome</keyword>
<dbReference type="NCBIfam" id="NF040565">
    <property type="entry name" value="SCO2521_fam"/>
    <property type="match status" value="1"/>
</dbReference>
<reference evidence="1" key="1">
    <citation type="submission" date="2021-01" db="EMBL/GenBank/DDBJ databases">
        <title>Whole genome shotgun sequence of Planosporangium mesophilum NBRC 109066.</title>
        <authorList>
            <person name="Komaki H."/>
            <person name="Tamura T."/>
        </authorList>
    </citation>
    <scope>NUCLEOTIDE SEQUENCE</scope>
    <source>
        <strain evidence="1">NBRC 109066</strain>
    </source>
</reference>
<dbReference type="Proteomes" id="UP000599074">
    <property type="component" value="Unassembled WGS sequence"/>
</dbReference>
<dbReference type="AlphaFoldDB" id="A0A8J3TG11"/>
<name>A0A8J3TG11_9ACTN</name>
<sequence length="319" mass="34835">MTDGSTLIFGEVHTGLLQHSTALSPSSCEEVLALSRSERVRRFERPIAHAVSPETLTGVDCGLPVPASRARAVGTVACRTSITGGQILQGSALVRLTPSAVTHRLPWSHYLARPGRVEVIGKVDIPELAEQFVHPEHPATALDVRAISARAVDAVQASRRLDRRPPLRAARTRLRWAAILADHPSADVIRFRMENPTLRTALLSCSRAEVASVVEFCEDFALHDWLLTTLLRTLERSRIGVSAGPDAVRALRPAVDHLLHLWMPGARGTEVSAGLWQRLERRPGLNRQWQVSVERIRDHMALATIGLLEALLGGSGGRA</sequence>
<dbReference type="EMBL" id="BOON01000046">
    <property type="protein sequence ID" value="GII25112.1"/>
    <property type="molecule type" value="Genomic_DNA"/>
</dbReference>
<dbReference type="InterPro" id="IPR049749">
    <property type="entry name" value="SCO2521-like"/>
</dbReference>
<accession>A0A8J3TG11</accession>
<comment type="caution">
    <text evidence="1">The sequence shown here is derived from an EMBL/GenBank/DDBJ whole genome shotgun (WGS) entry which is preliminary data.</text>
</comment>
<protein>
    <submittedName>
        <fullName evidence="1">Uncharacterized protein</fullName>
    </submittedName>
</protein>